<comment type="subunit">
    <text evidence="13">F-type ATPases have 2 components, F(1) - the catalytic core - and F(0) - the membrane proton channel. F(1) has five subunits: alpha(3), beta(3), gamma(1), delta(1), epsilon(1). F(0) has three main subunits: a(1), b(2) and c(10-14). The alpha and beta chains form an alternating ring which encloses part of the gamma chain. F(1) is attached to F(0) by a central stalk formed by the gamma and epsilon chains, while a peripheral stalk is formed by the delta and b chains.</text>
</comment>
<keyword evidence="13" id="KW-1003">Cell membrane</keyword>
<dbReference type="CDD" id="cd06503">
    <property type="entry name" value="ATP-synt_Fo_b"/>
    <property type="match status" value="1"/>
</dbReference>
<proteinExistence type="inferred from homology"/>
<feature type="transmembrane region" description="Helical" evidence="13">
    <location>
        <begin position="6"/>
        <end position="22"/>
    </location>
</feature>
<dbReference type="GO" id="GO:0046933">
    <property type="term" value="F:proton-transporting ATP synthase activity, rotational mechanism"/>
    <property type="evidence" value="ECO:0007669"/>
    <property type="project" value="UniProtKB-UniRule"/>
</dbReference>
<evidence type="ECO:0000256" key="2">
    <source>
        <dbReference type="ARBA" id="ARBA00022448"/>
    </source>
</evidence>
<keyword evidence="4 13" id="KW-0812">Transmembrane</keyword>
<dbReference type="GO" id="GO:0045259">
    <property type="term" value="C:proton-transporting ATP synthase complex"/>
    <property type="evidence" value="ECO:0007669"/>
    <property type="project" value="UniProtKB-KW"/>
</dbReference>
<dbReference type="GO" id="GO:0012505">
    <property type="term" value="C:endomembrane system"/>
    <property type="evidence" value="ECO:0007669"/>
    <property type="project" value="UniProtKB-SubCell"/>
</dbReference>
<dbReference type="PANTHER" id="PTHR33445">
    <property type="entry name" value="ATP SYNTHASE SUBUNIT B', CHLOROPLASTIC"/>
    <property type="match status" value="1"/>
</dbReference>
<dbReference type="KEGG" id="hdh:G5B40_01380"/>
<reference evidence="15 16" key="1">
    <citation type="submission" date="2020-02" db="EMBL/GenBank/DDBJ databases">
        <title>complete genome sequence of Rhodobacteraceae bacterium.</title>
        <authorList>
            <person name="Park J."/>
            <person name="Kim Y.-S."/>
            <person name="Kim K.-H."/>
        </authorList>
    </citation>
    <scope>NUCLEOTIDE SEQUENCE [LARGE SCALE GENOMIC DNA]</scope>
    <source>
        <strain evidence="15 16">RR4-56</strain>
    </source>
</reference>
<keyword evidence="2 13" id="KW-0813">Transport</keyword>
<name>A0A7L5BSY7_9RHOB</name>
<evidence type="ECO:0000256" key="1">
    <source>
        <dbReference type="ARBA" id="ARBA00005513"/>
    </source>
</evidence>
<dbReference type="AlphaFoldDB" id="A0A7L5BSY7"/>
<dbReference type="InterPro" id="IPR050059">
    <property type="entry name" value="ATP_synthase_B_chain"/>
</dbReference>
<comment type="subcellular location">
    <subcellularLocation>
        <location evidence="13">Cell membrane</location>
        <topology evidence="13">Single-pass membrane protein</topology>
    </subcellularLocation>
    <subcellularLocation>
        <location evidence="12">Endomembrane system</location>
        <topology evidence="12">Single-pass membrane protein</topology>
    </subcellularLocation>
</comment>
<evidence type="ECO:0000256" key="3">
    <source>
        <dbReference type="ARBA" id="ARBA00022547"/>
    </source>
</evidence>
<comment type="similarity">
    <text evidence="1 13">Belongs to the ATPase B chain family.</text>
</comment>
<dbReference type="Proteomes" id="UP000503336">
    <property type="component" value="Chromosome"/>
</dbReference>
<dbReference type="HAMAP" id="MF_01398">
    <property type="entry name" value="ATP_synth_b_bprime"/>
    <property type="match status" value="1"/>
</dbReference>
<comment type="function">
    <text evidence="11">Component of the F(0) channel, it forms part of the peripheral stalk, linking F(1) to F(0). The b'-subunit is a diverged and duplicated form of b found in plants and photosynthetic bacteria.</text>
</comment>
<evidence type="ECO:0000256" key="13">
    <source>
        <dbReference type="HAMAP-Rule" id="MF_01398"/>
    </source>
</evidence>
<dbReference type="InterPro" id="IPR002146">
    <property type="entry name" value="ATP_synth_b/b'su_bac/chlpt"/>
</dbReference>
<dbReference type="RefSeq" id="WP_165094109.1">
    <property type="nucleotide sequence ID" value="NZ_CP049056.1"/>
</dbReference>
<sequence length="252" mass="27466">MSIDSITVAAQLINFLVLVWLLKRFLYRPILDGIDARERQIAERMSEAARVCESAEKAAAEHRAEIQRLKAAREEALEQAHREAKAERDAMLSAARARLTSEQEAREAEREQEARRYTERLHRKGAAALVALTRKALGDLSDETLEERVVARTVSRLARMAGDLKAAAGDSREAVVTTSGTLPEELRARINEAVVGALPGTQVRYATEPGRSAGLSLRLGGAQLGWTVDDYVDGLQAILDDAGARKGRAGAA</sequence>
<keyword evidence="9 13" id="KW-0066">ATP synthesis</keyword>
<evidence type="ECO:0000256" key="8">
    <source>
        <dbReference type="ARBA" id="ARBA00023136"/>
    </source>
</evidence>
<dbReference type="GO" id="GO:0046961">
    <property type="term" value="F:proton-transporting ATPase activity, rotational mechanism"/>
    <property type="evidence" value="ECO:0007669"/>
    <property type="project" value="TreeGrafter"/>
</dbReference>
<evidence type="ECO:0000256" key="4">
    <source>
        <dbReference type="ARBA" id="ARBA00022692"/>
    </source>
</evidence>
<evidence type="ECO:0000313" key="16">
    <source>
        <dbReference type="Proteomes" id="UP000503336"/>
    </source>
</evidence>
<evidence type="ECO:0000256" key="9">
    <source>
        <dbReference type="ARBA" id="ARBA00023310"/>
    </source>
</evidence>
<feature type="compositionally biased region" description="Basic and acidic residues" evidence="14">
    <location>
        <begin position="99"/>
        <end position="117"/>
    </location>
</feature>
<keyword evidence="16" id="KW-1185">Reference proteome</keyword>
<evidence type="ECO:0000256" key="7">
    <source>
        <dbReference type="ARBA" id="ARBA00023065"/>
    </source>
</evidence>
<evidence type="ECO:0000256" key="10">
    <source>
        <dbReference type="ARBA" id="ARBA00025198"/>
    </source>
</evidence>
<gene>
    <name evidence="13" type="primary">atpF</name>
    <name evidence="15" type="ORF">G5B40_01380</name>
</gene>
<evidence type="ECO:0000313" key="15">
    <source>
        <dbReference type="EMBL" id="QIE54212.1"/>
    </source>
</evidence>
<evidence type="ECO:0000256" key="14">
    <source>
        <dbReference type="SAM" id="MobiDB-lite"/>
    </source>
</evidence>
<evidence type="ECO:0000256" key="11">
    <source>
        <dbReference type="ARBA" id="ARBA00025614"/>
    </source>
</evidence>
<keyword evidence="3 13" id="KW-0138">CF(0)</keyword>
<dbReference type="PANTHER" id="PTHR33445:SF2">
    <property type="entry name" value="ATP SYNTHASE SUBUNIT B', CHLOROPLASTIC"/>
    <property type="match status" value="1"/>
</dbReference>
<feature type="region of interest" description="Disordered" evidence="14">
    <location>
        <begin position="96"/>
        <end position="117"/>
    </location>
</feature>
<evidence type="ECO:0000256" key="6">
    <source>
        <dbReference type="ARBA" id="ARBA00022989"/>
    </source>
</evidence>
<keyword evidence="6 13" id="KW-1133">Transmembrane helix</keyword>
<evidence type="ECO:0000256" key="12">
    <source>
        <dbReference type="ARBA" id="ARBA00037847"/>
    </source>
</evidence>
<protein>
    <recommendedName>
        <fullName evidence="13">ATP synthase subunit b</fullName>
    </recommendedName>
    <alternativeName>
        <fullName evidence="13">ATP synthase F(0) sector subunit b</fullName>
    </alternativeName>
    <alternativeName>
        <fullName evidence="13">ATPase subunit I</fullName>
    </alternativeName>
    <alternativeName>
        <fullName evidence="13">F-type ATPase subunit b</fullName>
        <shortName evidence="13">F-ATPase subunit b</shortName>
    </alternativeName>
</protein>
<keyword evidence="8 13" id="KW-0472">Membrane</keyword>
<dbReference type="Pfam" id="PF00430">
    <property type="entry name" value="ATP-synt_B"/>
    <property type="match status" value="1"/>
</dbReference>
<organism evidence="15 16">
    <name type="scientific">Pikeienuella piscinae</name>
    <dbReference type="NCBI Taxonomy" id="2748098"/>
    <lineage>
        <taxon>Bacteria</taxon>
        <taxon>Pseudomonadati</taxon>
        <taxon>Pseudomonadota</taxon>
        <taxon>Alphaproteobacteria</taxon>
        <taxon>Rhodobacterales</taxon>
        <taxon>Paracoccaceae</taxon>
        <taxon>Pikeienuella</taxon>
    </lineage>
</organism>
<dbReference type="GO" id="GO:0005886">
    <property type="term" value="C:plasma membrane"/>
    <property type="evidence" value="ECO:0007669"/>
    <property type="project" value="UniProtKB-SubCell"/>
</dbReference>
<accession>A0A7L5BSY7</accession>
<comment type="function">
    <text evidence="10 13">F(1)F(0) ATP synthase produces ATP from ADP in the presence of a proton or sodium gradient. F-type ATPases consist of two structural domains, F(1) containing the extramembraneous catalytic core and F(0) containing the membrane proton channel, linked together by a central stalk and a peripheral stalk. During catalysis, ATP synthesis in the catalytic domain of F(1) is coupled via a rotary mechanism of the central stalk subunits to proton translocation.</text>
</comment>
<keyword evidence="5 13" id="KW-0375">Hydrogen ion transport</keyword>
<dbReference type="EMBL" id="CP049056">
    <property type="protein sequence ID" value="QIE54212.1"/>
    <property type="molecule type" value="Genomic_DNA"/>
</dbReference>
<evidence type="ECO:0000256" key="5">
    <source>
        <dbReference type="ARBA" id="ARBA00022781"/>
    </source>
</evidence>
<keyword evidence="7 13" id="KW-0406">Ion transport</keyword>